<dbReference type="GO" id="GO:0008270">
    <property type="term" value="F:zinc ion binding"/>
    <property type="evidence" value="ECO:0007669"/>
    <property type="project" value="UniProtKB-KW"/>
</dbReference>
<evidence type="ECO:0000256" key="5">
    <source>
        <dbReference type="ARBA" id="ARBA00022771"/>
    </source>
</evidence>
<keyword evidence="5 9" id="KW-0863">Zinc-finger</keyword>
<name>A0A9W7ZR30_9FUNG</name>
<keyword evidence="13" id="KW-1185">Reference proteome</keyword>
<evidence type="ECO:0000256" key="2">
    <source>
        <dbReference type="ARBA" id="ARBA00022491"/>
    </source>
</evidence>
<dbReference type="GO" id="GO:0045944">
    <property type="term" value="P:positive regulation of transcription by RNA polymerase II"/>
    <property type="evidence" value="ECO:0007669"/>
    <property type="project" value="TreeGrafter"/>
</dbReference>
<keyword evidence="6" id="KW-0862">Zinc</keyword>
<evidence type="ECO:0000256" key="3">
    <source>
        <dbReference type="ARBA" id="ARBA00022723"/>
    </source>
</evidence>
<evidence type="ECO:0000256" key="7">
    <source>
        <dbReference type="ARBA" id="ARBA00023242"/>
    </source>
</evidence>
<dbReference type="AlphaFoldDB" id="A0A9W7ZR30"/>
<feature type="region of interest" description="Disordered" evidence="10">
    <location>
        <begin position="490"/>
        <end position="535"/>
    </location>
</feature>
<evidence type="ECO:0000256" key="8">
    <source>
        <dbReference type="ARBA" id="ARBA00038089"/>
    </source>
</evidence>
<feature type="region of interest" description="Disordered" evidence="10">
    <location>
        <begin position="146"/>
        <end position="206"/>
    </location>
</feature>
<comment type="similarity">
    <text evidence="8">Belongs to the pacC/RIM101 family.</text>
</comment>
<dbReference type="SMART" id="SM00355">
    <property type="entry name" value="ZnF_C2H2"/>
    <property type="match status" value="3"/>
</dbReference>
<feature type="compositionally biased region" description="Low complexity" evidence="10">
    <location>
        <begin position="511"/>
        <end position="530"/>
    </location>
</feature>
<comment type="subcellular location">
    <subcellularLocation>
        <location evidence="1">Nucleus</location>
    </subcellularLocation>
</comment>
<comment type="caution">
    <text evidence="12">The sequence shown here is derived from an EMBL/GenBank/DDBJ whole genome shotgun (WGS) entry which is preliminary data.</text>
</comment>
<evidence type="ECO:0000256" key="9">
    <source>
        <dbReference type="PROSITE-ProRule" id="PRU00042"/>
    </source>
</evidence>
<reference evidence="12" key="1">
    <citation type="submission" date="2022-07" db="EMBL/GenBank/DDBJ databases">
        <title>Phylogenomic reconstructions and comparative analyses of Kickxellomycotina fungi.</title>
        <authorList>
            <person name="Reynolds N.K."/>
            <person name="Stajich J.E."/>
            <person name="Barry K."/>
            <person name="Grigoriev I.V."/>
            <person name="Crous P."/>
            <person name="Smith M.E."/>
        </authorList>
    </citation>
    <scope>NUCLEOTIDE SEQUENCE</scope>
    <source>
        <strain evidence="12">RSA 861</strain>
    </source>
</reference>
<sequence>MSDDPLPMVCSWTGCALSPFMDSIALYDHITQEHIGRKSSNNLCLECRWEGCHFQAKKRDHITSHMRSHIDYRPHLCAVCRKSFKRPQDLKKHERIHNDALSNATLSPDPGALSPPAFYGYYSAGSSSPPVLNPYASVTHLAAPSPHALPDSPSSLANFTHEYSPDHTAVAGTSGNPSYAGSDLSDGEHSSTTTAPRGRKRSRGLDDLLDSDNQVKLQALYNQESQQALERLIQHNMGGATTFDTASNLSVEGLQNLYRFFQEIYDGAASVNVSEALNASDTPVDSAYPVAEEPSIDFDNVLTSAADITQALAGAPAPLPTAGFDITVQPFDETSYLPAYPNLAFSAGLPAGGAPQPTISPGMFAGVFPTSLSPSFLTGAALTDFNMATLSGTIPQVSLAGQPMMTPKGFVPQAVPVAHLAQTQVPAYQTYTLQPQMKARDDSPDPEVVDHVFDEVIDGNQVDAENLPSLPEPLPTPSPLMALATLSTDSVPARSPSLSPALEREAGEGTLARSPLSAASAPRSPRALSPRRVESVSVCSPSAKCSQSESMLEGATVTTRSFMYPGRPYTRKISMTDGQEDDYVDISVQTNRAMGRATRAAPVTPAAPAHAPTAVASTPADMRERHAQFAASLLAQIWEALQQHRDQRQSRSDAHTDDEPDYVKLEHTDLPYANVSSRSGASAGSAARARSPLASTAIKAGDDLAARFRKLGVSGGAPLSSIHPRSPATTESSKPAAGSPAPFDLTVAPTEIDA</sequence>
<dbReference type="EMBL" id="JANBPT010000978">
    <property type="protein sequence ID" value="KAJ1911022.1"/>
    <property type="molecule type" value="Genomic_DNA"/>
</dbReference>
<feature type="region of interest" description="Disordered" evidence="10">
    <location>
        <begin position="667"/>
        <end position="692"/>
    </location>
</feature>
<evidence type="ECO:0000256" key="10">
    <source>
        <dbReference type="SAM" id="MobiDB-lite"/>
    </source>
</evidence>
<keyword evidence="7" id="KW-0539">Nucleus</keyword>
<dbReference type="InterPro" id="IPR036236">
    <property type="entry name" value="Znf_C2H2_sf"/>
</dbReference>
<evidence type="ECO:0000313" key="13">
    <source>
        <dbReference type="Proteomes" id="UP001150569"/>
    </source>
</evidence>
<dbReference type="PROSITE" id="PS00028">
    <property type="entry name" value="ZINC_FINGER_C2H2_1"/>
    <property type="match status" value="1"/>
</dbReference>
<gene>
    <name evidence="12" type="ORF">IWQ60_010340</name>
</gene>
<evidence type="ECO:0000256" key="4">
    <source>
        <dbReference type="ARBA" id="ARBA00022737"/>
    </source>
</evidence>
<keyword evidence="3" id="KW-0479">Metal-binding</keyword>
<feature type="compositionally biased region" description="Low complexity" evidence="10">
    <location>
        <begin position="676"/>
        <end position="692"/>
    </location>
</feature>
<dbReference type="PROSITE" id="PS50157">
    <property type="entry name" value="ZINC_FINGER_C2H2_2"/>
    <property type="match status" value="2"/>
</dbReference>
<evidence type="ECO:0000313" key="12">
    <source>
        <dbReference type="EMBL" id="KAJ1911022.1"/>
    </source>
</evidence>
<dbReference type="GO" id="GO:0005634">
    <property type="term" value="C:nucleus"/>
    <property type="evidence" value="ECO:0007669"/>
    <property type="project" value="UniProtKB-SubCell"/>
</dbReference>
<feature type="region of interest" description="Disordered" evidence="10">
    <location>
        <begin position="715"/>
        <end position="754"/>
    </location>
</feature>
<keyword evidence="4" id="KW-0677">Repeat</keyword>
<dbReference type="FunFam" id="3.30.160.60:FF:000100">
    <property type="entry name" value="Zinc finger 45-like"/>
    <property type="match status" value="1"/>
</dbReference>
<evidence type="ECO:0000259" key="11">
    <source>
        <dbReference type="PROSITE" id="PS50157"/>
    </source>
</evidence>
<dbReference type="Gene3D" id="3.30.160.60">
    <property type="entry name" value="Classic Zinc Finger"/>
    <property type="match status" value="2"/>
</dbReference>
<dbReference type="InterPro" id="IPR013087">
    <property type="entry name" value="Znf_C2H2_type"/>
</dbReference>
<dbReference type="PANTHER" id="PTHR47257:SF1">
    <property type="entry name" value="PH-RESPONSE TRANSCRIPTION FACTOR PACC_RIM101"/>
    <property type="match status" value="1"/>
</dbReference>
<dbReference type="Proteomes" id="UP001150569">
    <property type="component" value="Unassembled WGS sequence"/>
</dbReference>
<feature type="domain" description="C2H2-type" evidence="11">
    <location>
        <begin position="45"/>
        <end position="74"/>
    </location>
</feature>
<dbReference type="SUPFAM" id="SSF57667">
    <property type="entry name" value="beta-beta-alpha zinc fingers"/>
    <property type="match status" value="1"/>
</dbReference>
<evidence type="ECO:0000256" key="1">
    <source>
        <dbReference type="ARBA" id="ARBA00004123"/>
    </source>
</evidence>
<dbReference type="OrthoDB" id="6155966at2759"/>
<accession>A0A9W7ZR30</accession>
<protein>
    <recommendedName>
        <fullName evidence="11">C2H2-type domain-containing protein</fullName>
    </recommendedName>
</protein>
<feature type="domain" description="C2H2-type" evidence="11">
    <location>
        <begin position="75"/>
        <end position="102"/>
    </location>
</feature>
<dbReference type="PANTHER" id="PTHR47257">
    <property type="entry name" value="PH-RESPONSE TRANSCRIPTION FACTOR PACC/RIM101"/>
    <property type="match status" value="1"/>
</dbReference>
<dbReference type="InterPro" id="IPR050806">
    <property type="entry name" value="pacC/RIM101"/>
</dbReference>
<evidence type="ECO:0000256" key="6">
    <source>
        <dbReference type="ARBA" id="ARBA00022833"/>
    </source>
</evidence>
<keyword evidence="2" id="KW-0678">Repressor</keyword>
<organism evidence="12 13">
    <name type="scientific">Tieghemiomyces parasiticus</name>
    <dbReference type="NCBI Taxonomy" id="78921"/>
    <lineage>
        <taxon>Eukaryota</taxon>
        <taxon>Fungi</taxon>
        <taxon>Fungi incertae sedis</taxon>
        <taxon>Zoopagomycota</taxon>
        <taxon>Kickxellomycotina</taxon>
        <taxon>Dimargaritomycetes</taxon>
        <taxon>Dimargaritales</taxon>
        <taxon>Dimargaritaceae</taxon>
        <taxon>Tieghemiomyces</taxon>
    </lineage>
</organism>
<proteinExistence type="inferred from homology"/>